<evidence type="ECO:0000313" key="3">
    <source>
        <dbReference type="Proteomes" id="UP000198707"/>
    </source>
</evidence>
<evidence type="ECO:0000256" key="1">
    <source>
        <dbReference type="SAM" id="MobiDB-lite"/>
    </source>
</evidence>
<protein>
    <recommendedName>
        <fullName evidence="4">Ferritin-like domain-containing protein</fullName>
    </recommendedName>
</protein>
<dbReference type="STRING" id="1144548.SAMN05443287_101252"/>
<dbReference type="EMBL" id="FNYV01000001">
    <property type="protein sequence ID" value="SEI55310.1"/>
    <property type="molecule type" value="Genomic_DNA"/>
</dbReference>
<proteinExistence type="predicted"/>
<reference evidence="3" key="1">
    <citation type="submission" date="2016-10" db="EMBL/GenBank/DDBJ databases">
        <authorList>
            <person name="Varghese N."/>
            <person name="Submissions S."/>
        </authorList>
    </citation>
    <scope>NUCLEOTIDE SEQUENCE [LARGE SCALE GENOMIC DNA]</scope>
    <source>
        <strain evidence="3">CGMCC 4.7038</strain>
    </source>
</reference>
<dbReference type="Proteomes" id="UP000198707">
    <property type="component" value="Unassembled WGS sequence"/>
</dbReference>
<evidence type="ECO:0008006" key="4">
    <source>
        <dbReference type="Google" id="ProtNLM"/>
    </source>
</evidence>
<gene>
    <name evidence="2" type="ORF">SAMN05443287_101252</name>
</gene>
<keyword evidence="3" id="KW-1185">Reference proteome</keyword>
<feature type="compositionally biased region" description="Low complexity" evidence="1">
    <location>
        <begin position="109"/>
        <end position="130"/>
    </location>
</feature>
<organism evidence="2 3">
    <name type="scientific">Micromonospora phaseoli</name>
    <dbReference type="NCBI Taxonomy" id="1144548"/>
    <lineage>
        <taxon>Bacteria</taxon>
        <taxon>Bacillati</taxon>
        <taxon>Actinomycetota</taxon>
        <taxon>Actinomycetes</taxon>
        <taxon>Micromonosporales</taxon>
        <taxon>Micromonosporaceae</taxon>
        <taxon>Micromonospora</taxon>
    </lineage>
</organism>
<feature type="region of interest" description="Disordered" evidence="1">
    <location>
        <begin position="106"/>
        <end position="130"/>
    </location>
</feature>
<name>A0A1H6RU44_9ACTN</name>
<evidence type="ECO:0000313" key="2">
    <source>
        <dbReference type="EMBL" id="SEI55310.1"/>
    </source>
</evidence>
<accession>A0A1H6RU44</accession>
<sequence>MVLTCPVAMGRTTRLDGSSELSRRAVLRAGALLALGGAAVPLTSCGLLDRDEQPPQPDALTPLIDEALRLAAGLRAAATAHPELTDRLVPLAESHEAHAAELTRVVGGPTATPSGSAVSPSSAPSADRSATLTALRQSERAGRDAATRACATAPAERAALLGSVAAARATHLEALR</sequence>
<dbReference type="AlphaFoldDB" id="A0A1H6RU44"/>